<keyword evidence="1" id="KW-0175">Coiled coil</keyword>
<dbReference type="EMBL" id="CABIJS010000632">
    <property type="protein sequence ID" value="VUZ54301.1"/>
    <property type="molecule type" value="Genomic_DNA"/>
</dbReference>
<dbReference type="AlphaFoldDB" id="A0A564Z453"/>
<evidence type="ECO:0000256" key="1">
    <source>
        <dbReference type="SAM" id="Coils"/>
    </source>
</evidence>
<proteinExistence type="predicted"/>
<evidence type="ECO:0000313" key="3">
    <source>
        <dbReference type="EMBL" id="VUZ54301.1"/>
    </source>
</evidence>
<feature type="coiled-coil region" evidence="1">
    <location>
        <begin position="2"/>
        <end position="58"/>
    </location>
</feature>
<evidence type="ECO:0000313" key="4">
    <source>
        <dbReference type="Proteomes" id="UP000321570"/>
    </source>
</evidence>
<protein>
    <submittedName>
        <fullName evidence="3">Uncharacterized protein</fullName>
    </submittedName>
</protein>
<feature type="non-terminal residue" evidence="3">
    <location>
        <position position="1"/>
    </location>
</feature>
<organism evidence="3 4">
    <name type="scientific">Hymenolepis diminuta</name>
    <name type="common">Rat tapeworm</name>
    <dbReference type="NCBI Taxonomy" id="6216"/>
    <lineage>
        <taxon>Eukaryota</taxon>
        <taxon>Metazoa</taxon>
        <taxon>Spiralia</taxon>
        <taxon>Lophotrochozoa</taxon>
        <taxon>Platyhelminthes</taxon>
        <taxon>Cestoda</taxon>
        <taxon>Eucestoda</taxon>
        <taxon>Cyclophyllidea</taxon>
        <taxon>Hymenolepididae</taxon>
        <taxon>Hymenolepis</taxon>
    </lineage>
</organism>
<name>A0A564Z453_HYMDI</name>
<dbReference type="Proteomes" id="UP000321570">
    <property type="component" value="Unassembled WGS sequence"/>
</dbReference>
<reference evidence="3 4" key="1">
    <citation type="submission" date="2019-07" db="EMBL/GenBank/DDBJ databases">
        <authorList>
            <person name="Jastrzebski P J."/>
            <person name="Paukszto L."/>
            <person name="Jastrzebski P J."/>
        </authorList>
    </citation>
    <scope>NUCLEOTIDE SEQUENCE [LARGE SCALE GENOMIC DNA]</scope>
    <source>
        <strain evidence="3 4">WMS-il1</strain>
    </source>
</reference>
<evidence type="ECO:0000256" key="2">
    <source>
        <dbReference type="SAM" id="MobiDB-lite"/>
    </source>
</evidence>
<sequence length="156" mass="18224">KIDCLLRENENLKKHLATQQSKILEECSKNAAHVNENCNQLEARLQSAREDNKQLCIQQILLRHQLETKRFGIEKYAEDKREHQEKLSDFGPPMRYKSIGPMKPIRNPELCNQLTRFFEEKARTTDPNSFSSNPNESIRNIACKINKSENALKDDR</sequence>
<keyword evidence="4" id="KW-1185">Reference proteome</keyword>
<gene>
    <name evidence="3" type="ORF">WMSIL1_LOCUS12442</name>
</gene>
<accession>A0A564Z453</accession>
<feature type="region of interest" description="Disordered" evidence="2">
    <location>
        <begin position="81"/>
        <end position="107"/>
    </location>
</feature>